<sequence length="84" mass="9342">MPTDGVSRSPHSSTNELSIAAVKTVVRQEMEKFCGSPRSSLRPSFDQQAHTPECCACESSTATPSFRSFHRRDPATWRTSDDRP</sequence>
<accession>A0AC60PLR0</accession>
<keyword evidence="2" id="KW-1185">Reference proteome</keyword>
<comment type="caution">
    <text evidence="1">The sequence shown here is derived from an EMBL/GenBank/DDBJ whole genome shotgun (WGS) entry which is preliminary data.</text>
</comment>
<organism evidence="1 2">
    <name type="scientific">Ixodes persulcatus</name>
    <name type="common">Taiga tick</name>
    <dbReference type="NCBI Taxonomy" id="34615"/>
    <lineage>
        <taxon>Eukaryota</taxon>
        <taxon>Metazoa</taxon>
        <taxon>Ecdysozoa</taxon>
        <taxon>Arthropoda</taxon>
        <taxon>Chelicerata</taxon>
        <taxon>Arachnida</taxon>
        <taxon>Acari</taxon>
        <taxon>Parasitiformes</taxon>
        <taxon>Ixodida</taxon>
        <taxon>Ixodoidea</taxon>
        <taxon>Ixodidae</taxon>
        <taxon>Ixodinae</taxon>
        <taxon>Ixodes</taxon>
    </lineage>
</organism>
<evidence type="ECO:0000313" key="2">
    <source>
        <dbReference type="Proteomes" id="UP000805193"/>
    </source>
</evidence>
<dbReference type="EMBL" id="JABSTQ010010309">
    <property type="protein sequence ID" value="KAG0421869.1"/>
    <property type="molecule type" value="Genomic_DNA"/>
</dbReference>
<evidence type="ECO:0000313" key="1">
    <source>
        <dbReference type="EMBL" id="KAG0421869.1"/>
    </source>
</evidence>
<gene>
    <name evidence="1" type="ORF">HPB47_002264</name>
</gene>
<proteinExistence type="predicted"/>
<name>A0AC60PLR0_IXOPE</name>
<protein>
    <submittedName>
        <fullName evidence="1">Uncharacterized protein</fullName>
    </submittedName>
</protein>
<feature type="non-terminal residue" evidence="1">
    <location>
        <position position="84"/>
    </location>
</feature>
<reference evidence="1 2" key="1">
    <citation type="journal article" date="2020" name="Cell">
        <title>Large-Scale Comparative Analyses of Tick Genomes Elucidate Their Genetic Diversity and Vector Capacities.</title>
        <authorList>
            <consortium name="Tick Genome and Microbiome Consortium (TIGMIC)"/>
            <person name="Jia N."/>
            <person name="Wang J."/>
            <person name="Shi W."/>
            <person name="Du L."/>
            <person name="Sun Y."/>
            <person name="Zhan W."/>
            <person name="Jiang J.F."/>
            <person name="Wang Q."/>
            <person name="Zhang B."/>
            <person name="Ji P."/>
            <person name="Bell-Sakyi L."/>
            <person name="Cui X.M."/>
            <person name="Yuan T.T."/>
            <person name="Jiang B.G."/>
            <person name="Yang W.F."/>
            <person name="Lam T.T."/>
            <person name="Chang Q.C."/>
            <person name="Ding S.J."/>
            <person name="Wang X.J."/>
            <person name="Zhu J.G."/>
            <person name="Ruan X.D."/>
            <person name="Zhao L."/>
            <person name="Wei J.T."/>
            <person name="Ye R.Z."/>
            <person name="Que T.C."/>
            <person name="Du C.H."/>
            <person name="Zhou Y.H."/>
            <person name="Cheng J.X."/>
            <person name="Dai P.F."/>
            <person name="Guo W.B."/>
            <person name="Han X.H."/>
            <person name="Huang E.J."/>
            <person name="Li L.F."/>
            <person name="Wei W."/>
            <person name="Gao Y.C."/>
            <person name="Liu J.Z."/>
            <person name="Shao H.Z."/>
            <person name="Wang X."/>
            <person name="Wang C.C."/>
            <person name="Yang T.C."/>
            <person name="Huo Q.B."/>
            <person name="Li W."/>
            <person name="Chen H.Y."/>
            <person name="Chen S.E."/>
            <person name="Zhou L.G."/>
            <person name="Ni X.B."/>
            <person name="Tian J.H."/>
            <person name="Sheng Y."/>
            <person name="Liu T."/>
            <person name="Pan Y.S."/>
            <person name="Xia L.Y."/>
            <person name="Li J."/>
            <person name="Zhao F."/>
            <person name="Cao W.C."/>
        </authorList>
    </citation>
    <scope>NUCLEOTIDE SEQUENCE [LARGE SCALE GENOMIC DNA]</scope>
    <source>
        <strain evidence="1">Iper-2018</strain>
    </source>
</reference>
<dbReference type="Proteomes" id="UP000805193">
    <property type="component" value="Unassembled WGS sequence"/>
</dbReference>